<keyword evidence="2" id="KW-1185">Reference proteome</keyword>
<dbReference type="AlphaFoldDB" id="A0A9W6Y3U9"/>
<dbReference type="Proteomes" id="UP001165121">
    <property type="component" value="Unassembled WGS sequence"/>
</dbReference>
<name>A0A9W6Y3U9_9STRA</name>
<comment type="caution">
    <text evidence="1">The sequence shown here is derived from an EMBL/GenBank/DDBJ whole genome shotgun (WGS) entry which is preliminary data.</text>
</comment>
<sequence length="378" mass="42372">MGKEELLDALAALQAASSVEGISAQFYVVHEGETDIHRKRWRFLEDSCSVVLRQVFDLVSDIAGDEMQEIDVREVTISTVEGVELSLQFLEPLIHSTLSLVDALEDEQEATNQRSVLVAALLYLFAKISSSAGACELRSRLVADVLRCGVALHVIFATLRFREELVECQRALLPSFESDSESESELDSDDEESMMDEKGEFAAEDTLWIVDQVAKVWGLARYRYFIQTTGQEYAFSAWSYRGVGNFMHELLTGEQRGPSALTVIVSPFSWLFHIAAYSHYMIHSEDHQSMRKASQKRKSPSHFGNKLLVDSLDWLAVFPTSQNSHYVLAPPAFGSRDWISPVIQVITNAMVSFSEAQDRSSTLTVLKDLVSKVATNDR</sequence>
<dbReference type="EMBL" id="BSXT01003634">
    <property type="protein sequence ID" value="GMF54904.1"/>
    <property type="molecule type" value="Genomic_DNA"/>
</dbReference>
<evidence type="ECO:0000313" key="1">
    <source>
        <dbReference type="EMBL" id="GMF54904.1"/>
    </source>
</evidence>
<protein>
    <submittedName>
        <fullName evidence="1">Unnamed protein product</fullName>
    </submittedName>
</protein>
<evidence type="ECO:0000313" key="2">
    <source>
        <dbReference type="Proteomes" id="UP001165121"/>
    </source>
</evidence>
<accession>A0A9W6Y3U9</accession>
<proteinExistence type="predicted"/>
<gene>
    <name evidence="1" type="ORF">Pfra01_002297700</name>
</gene>
<reference evidence="1" key="1">
    <citation type="submission" date="2023-04" db="EMBL/GenBank/DDBJ databases">
        <title>Phytophthora fragariaefolia NBRC 109709.</title>
        <authorList>
            <person name="Ichikawa N."/>
            <person name="Sato H."/>
            <person name="Tonouchi N."/>
        </authorList>
    </citation>
    <scope>NUCLEOTIDE SEQUENCE</scope>
    <source>
        <strain evidence="1">NBRC 109709</strain>
    </source>
</reference>
<organism evidence="1 2">
    <name type="scientific">Phytophthora fragariaefolia</name>
    <dbReference type="NCBI Taxonomy" id="1490495"/>
    <lineage>
        <taxon>Eukaryota</taxon>
        <taxon>Sar</taxon>
        <taxon>Stramenopiles</taxon>
        <taxon>Oomycota</taxon>
        <taxon>Peronosporomycetes</taxon>
        <taxon>Peronosporales</taxon>
        <taxon>Peronosporaceae</taxon>
        <taxon>Phytophthora</taxon>
    </lineage>
</organism>
<dbReference type="OrthoDB" id="619536at2759"/>